<dbReference type="OrthoDB" id="9810967at2"/>
<evidence type="ECO:0000256" key="1">
    <source>
        <dbReference type="ARBA" id="ARBA00000832"/>
    </source>
</evidence>
<comment type="catalytic activity">
    <reaction evidence="1 7">
        <text>6-phospho-D-glucono-1,5-lactone + H2O = 6-phospho-D-gluconate + H(+)</text>
        <dbReference type="Rhea" id="RHEA:12556"/>
        <dbReference type="ChEBI" id="CHEBI:15377"/>
        <dbReference type="ChEBI" id="CHEBI:15378"/>
        <dbReference type="ChEBI" id="CHEBI:57955"/>
        <dbReference type="ChEBI" id="CHEBI:58759"/>
        <dbReference type="EC" id="3.1.1.31"/>
    </reaction>
</comment>
<proteinExistence type="inferred from homology"/>
<sequence>MAATEFFYTNRPEMVAALVEEIAGLLNEAIAARGQASFLVSGGSSPQAVYDALAERQLDWSKVIVALVDERWVPSDHSASNEDFISRHLLRGPAADATFLTMKTDALNAAEGLTECEARYAALPSHADVCLLGMGGDGHTASLFPHAEGLAAAMAQDSEMRCAVIEAKPSEVTGSHTERMTLTRRYIAAARKRLLLIAGTEKQEVYHLAKACEDSNAMPVSAVLATEIDVYWAP</sequence>
<evidence type="ECO:0000256" key="5">
    <source>
        <dbReference type="ARBA" id="ARBA00013198"/>
    </source>
</evidence>
<evidence type="ECO:0000256" key="3">
    <source>
        <dbReference type="ARBA" id="ARBA00004961"/>
    </source>
</evidence>
<organism evidence="9 11">
    <name type="scientific">Zhongshania aliphaticivorans</name>
    <dbReference type="NCBI Taxonomy" id="1470434"/>
    <lineage>
        <taxon>Bacteria</taxon>
        <taxon>Pseudomonadati</taxon>
        <taxon>Pseudomonadota</taxon>
        <taxon>Gammaproteobacteria</taxon>
        <taxon>Cellvibrionales</taxon>
        <taxon>Spongiibacteraceae</taxon>
        <taxon>Zhongshania</taxon>
    </lineage>
</organism>
<dbReference type="EMBL" id="CACSIM010000002">
    <property type="protein sequence ID" value="CAA0098456.1"/>
    <property type="molecule type" value="Genomic_DNA"/>
</dbReference>
<dbReference type="InterPro" id="IPR005900">
    <property type="entry name" value="6-phosphogluconolactonase_DevB"/>
</dbReference>
<evidence type="ECO:0000256" key="2">
    <source>
        <dbReference type="ARBA" id="ARBA00002681"/>
    </source>
</evidence>
<evidence type="ECO:0000313" key="10">
    <source>
        <dbReference type="EMBL" id="CAA0098456.1"/>
    </source>
</evidence>
<dbReference type="Proteomes" id="UP000439591">
    <property type="component" value="Unassembled WGS sequence"/>
</dbReference>
<name>A0A5S9NJZ6_9GAMM</name>
<comment type="similarity">
    <text evidence="4 7">Belongs to the glucosamine/galactosamine-6-phosphate isomerase family. 6-phosphogluconolactonase subfamily.</text>
</comment>
<dbReference type="Proteomes" id="UP000435877">
    <property type="component" value="Unassembled WGS sequence"/>
</dbReference>
<dbReference type="EMBL" id="CACSIK010000001">
    <property type="protein sequence ID" value="CAA0090957.1"/>
    <property type="molecule type" value="Genomic_DNA"/>
</dbReference>
<dbReference type="InterPro" id="IPR039104">
    <property type="entry name" value="6PGL"/>
</dbReference>
<evidence type="ECO:0000259" key="8">
    <source>
        <dbReference type="Pfam" id="PF01182"/>
    </source>
</evidence>
<dbReference type="CDD" id="cd01400">
    <property type="entry name" value="6PGL"/>
    <property type="match status" value="1"/>
</dbReference>
<dbReference type="GO" id="GO:0017057">
    <property type="term" value="F:6-phosphogluconolactonase activity"/>
    <property type="evidence" value="ECO:0007669"/>
    <property type="project" value="UniProtKB-UniRule"/>
</dbReference>
<dbReference type="GO" id="GO:0005975">
    <property type="term" value="P:carbohydrate metabolic process"/>
    <property type="evidence" value="ECO:0007669"/>
    <property type="project" value="UniProtKB-UniRule"/>
</dbReference>
<dbReference type="InterPro" id="IPR006148">
    <property type="entry name" value="Glc/Gal-6P_isomerase"/>
</dbReference>
<feature type="domain" description="Glucosamine/galactosamine-6-phosphate isomerase" evidence="8">
    <location>
        <begin position="11"/>
        <end position="232"/>
    </location>
</feature>
<dbReference type="AlphaFoldDB" id="A0A5S9NJZ6"/>
<dbReference type="Pfam" id="PF01182">
    <property type="entry name" value="Glucosamine_iso"/>
    <property type="match status" value="1"/>
</dbReference>
<evidence type="ECO:0000256" key="6">
    <source>
        <dbReference type="ARBA" id="ARBA00020337"/>
    </source>
</evidence>
<evidence type="ECO:0000313" key="11">
    <source>
        <dbReference type="Proteomes" id="UP000435877"/>
    </source>
</evidence>
<accession>A0A5S9NJZ6</accession>
<comment type="function">
    <text evidence="2 7">Hydrolysis of 6-phosphogluconolactone to 6-phosphogluconate.</text>
</comment>
<evidence type="ECO:0000313" key="12">
    <source>
        <dbReference type="Proteomes" id="UP000439591"/>
    </source>
</evidence>
<reference evidence="11 12" key="1">
    <citation type="submission" date="2019-11" db="EMBL/GenBank/DDBJ databases">
        <authorList>
            <person name="Holert J."/>
        </authorList>
    </citation>
    <scope>NUCLEOTIDE SEQUENCE [LARGE SCALE GENOMIC DNA]</scope>
    <source>
        <strain evidence="10">BC3_2A</strain>
        <strain evidence="9">SB11_1A</strain>
    </source>
</reference>
<dbReference type="RefSeq" id="WP_159268676.1">
    <property type="nucleotide sequence ID" value="NZ_CACSIK010000001.1"/>
</dbReference>
<gene>
    <name evidence="7 9" type="primary">pgl</name>
    <name evidence="9" type="ORF">IHBHHGIJ_02089</name>
    <name evidence="10" type="ORF">KFEGEMFD_01691</name>
</gene>
<dbReference type="SUPFAM" id="SSF100950">
    <property type="entry name" value="NagB/RpiA/CoA transferase-like"/>
    <property type="match status" value="1"/>
</dbReference>
<comment type="pathway">
    <text evidence="3 7">Carbohydrate degradation; pentose phosphate pathway; D-ribulose 5-phosphate from D-glucose 6-phosphate (oxidative stage): step 2/3.</text>
</comment>
<dbReference type="PANTHER" id="PTHR11054">
    <property type="entry name" value="6-PHOSPHOGLUCONOLACTONASE"/>
    <property type="match status" value="1"/>
</dbReference>
<dbReference type="EC" id="3.1.1.31" evidence="5 7"/>
<evidence type="ECO:0000256" key="7">
    <source>
        <dbReference type="RuleBase" id="RU365095"/>
    </source>
</evidence>
<protein>
    <recommendedName>
        <fullName evidence="6 7">6-phosphogluconolactonase</fullName>
        <shortName evidence="7">6PGL</shortName>
        <ecNumber evidence="5 7">3.1.1.31</ecNumber>
    </recommendedName>
</protein>
<dbReference type="InterPro" id="IPR037171">
    <property type="entry name" value="NagB/RpiA_transferase-like"/>
</dbReference>
<keyword evidence="7 9" id="KW-0378">Hydrolase</keyword>
<dbReference type="UniPathway" id="UPA00115">
    <property type="reaction ID" value="UER00409"/>
</dbReference>
<dbReference type="NCBIfam" id="TIGR01198">
    <property type="entry name" value="pgl"/>
    <property type="match status" value="1"/>
</dbReference>
<evidence type="ECO:0000313" key="9">
    <source>
        <dbReference type="EMBL" id="CAA0090957.1"/>
    </source>
</evidence>
<dbReference type="PANTHER" id="PTHR11054:SF0">
    <property type="entry name" value="6-PHOSPHOGLUCONOLACTONASE"/>
    <property type="match status" value="1"/>
</dbReference>
<keyword evidence="11" id="KW-1185">Reference proteome</keyword>
<evidence type="ECO:0000256" key="4">
    <source>
        <dbReference type="ARBA" id="ARBA00010662"/>
    </source>
</evidence>
<dbReference type="Gene3D" id="3.40.50.1360">
    <property type="match status" value="1"/>
</dbReference>
<dbReference type="GO" id="GO:0006098">
    <property type="term" value="P:pentose-phosphate shunt"/>
    <property type="evidence" value="ECO:0007669"/>
    <property type="project" value="UniProtKB-UniPathway"/>
</dbReference>